<dbReference type="EMBL" id="CP008947">
    <property type="protein sequence ID" value="AII07810.1"/>
    <property type="molecule type" value="Genomic_DNA"/>
</dbReference>
<dbReference type="Proteomes" id="UP000028488">
    <property type="component" value="Chromosome"/>
</dbReference>
<dbReference type="SUPFAM" id="SSF53254">
    <property type="entry name" value="Phosphoglycerate mutase-like"/>
    <property type="match status" value="1"/>
</dbReference>
<proteinExistence type="predicted"/>
<evidence type="ECO:0000313" key="2">
    <source>
        <dbReference type="Proteomes" id="UP000028488"/>
    </source>
</evidence>
<gene>
    <name evidence="1" type="ORF">EP51_25490</name>
</gene>
<dbReference type="InterPro" id="IPR029033">
    <property type="entry name" value="His_PPase_superfam"/>
</dbReference>
<dbReference type="eggNOG" id="COG0406">
    <property type="taxonomic scope" value="Bacteria"/>
</dbReference>
<dbReference type="CDD" id="cd07067">
    <property type="entry name" value="HP_PGM_like"/>
    <property type="match status" value="1"/>
</dbReference>
<dbReference type="InterPro" id="IPR013078">
    <property type="entry name" value="His_Pase_superF_clade-1"/>
</dbReference>
<organism evidence="1 2">
    <name type="scientific">Rhodococcus opacus</name>
    <name type="common">Nocardia opaca</name>
    <dbReference type="NCBI Taxonomy" id="37919"/>
    <lineage>
        <taxon>Bacteria</taxon>
        <taxon>Bacillati</taxon>
        <taxon>Actinomycetota</taxon>
        <taxon>Actinomycetes</taxon>
        <taxon>Mycobacteriales</taxon>
        <taxon>Nocardiaceae</taxon>
        <taxon>Rhodococcus</taxon>
    </lineage>
</organism>
<sequence>MFVLVRHAHAGEKKKWDGPDADRPLSPLGHDQAHGLVAALRGIEIATLFSSPTTRCRQTLLPLAEAVGLRVADHPLLAPDAPPDELFALLHGPEADGAAFCTHGEILNALAEFARSRGAPDAPPSGATAKGGVWFVDCGAGPPPTLRYLAPIPAG</sequence>
<reference evidence="1 2" key="1">
    <citation type="submission" date="2014-07" db="EMBL/GenBank/DDBJ databases">
        <title>Genome Sequence of Rhodococcus opacus Strain R7, a Biodegrader of Mono- and Polycyclic Aromatic Hydrocarbons.</title>
        <authorList>
            <person name="Di Gennaro P."/>
            <person name="Zampolli J."/>
            <person name="Presti I."/>
            <person name="Cappelletti M."/>
            <person name="D'Ursi P."/>
            <person name="Orro A."/>
            <person name="Mezzelani A."/>
            <person name="Milanesi L."/>
        </authorList>
    </citation>
    <scope>NUCLEOTIDE SEQUENCE [LARGE SCALE GENOMIC DNA]</scope>
    <source>
        <strain evidence="1 2">R7</strain>
    </source>
</reference>
<dbReference type="AlphaFoldDB" id="A0A076EP28"/>
<dbReference type="Gene3D" id="3.40.50.1240">
    <property type="entry name" value="Phosphoglycerate mutase-like"/>
    <property type="match status" value="1"/>
</dbReference>
<name>A0A076EP28_RHOOP</name>
<dbReference type="RefSeq" id="WP_128640721.1">
    <property type="nucleotide sequence ID" value="NZ_CP008947.1"/>
</dbReference>
<protein>
    <submittedName>
        <fullName evidence="1">Histidine phosphatase</fullName>
    </submittedName>
</protein>
<dbReference type="Pfam" id="PF00300">
    <property type="entry name" value="His_Phos_1"/>
    <property type="match status" value="1"/>
</dbReference>
<dbReference type="SMART" id="SM00855">
    <property type="entry name" value="PGAM"/>
    <property type="match status" value="1"/>
</dbReference>
<evidence type="ECO:0000313" key="1">
    <source>
        <dbReference type="EMBL" id="AII07810.1"/>
    </source>
</evidence>
<accession>A0A076EP28</accession>